<dbReference type="Proteomes" id="UP000667650">
    <property type="component" value="Unassembled WGS sequence"/>
</dbReference>
<name>A0A964WXS3_9FLAO</name>
<dbReference type="Pfam" id="PF12969">
    <property type="entry name" value="DUF3857"/>
    <property type="match status" value="1"/>
</dbReference>
<dbReference type="AlphaFoldDB" id="A0A964WXS3"/>
<protein>
    <submittedName>
        <fullName evidence="2">DUF3857 domain-containing protein</fullName>
    </submittedName>
</protein>
<comment type="caution">
    <text evidence="2">The sequence shown here is derived from an EMBL/GenBank/DDBJ whole genome shotgun (WGS) entry which is preliminary data.</text>
</comment>
<feature type="domain" description="DUF3857" evidence="1">
    <location>
        <begin position="70"/>
        <end position="162"/>
    </location>
</feature>
<dbReference type="InterPro" id="IPR024618">
    <property type="entry name" value="DUF3857"/>
</dbReference>
<evidence type="ECO:0000259" key="1">
    <source>
        <dbReference type="Pfam" id="PF12969"/>
    </source>
</evidence>
<keyword evidence="3" id="KW-1185">Reference proteome</keyword>
<reference evidence="2" key="1">
    <citation type="submission" date="2020-01" db="EMBL/GenBank/DDBJ databases">
        <title>Muricauda ochracea sp. nov., isolated from a tidal flat of Garorim bay in Korea.</title>
        <authorList>
            <person name="Kim D."/>
            <person name="Yoo Y."/>
            <person name="Kim J.-J."/>
        </authorList>
    </citation>
    <scope>NUCLEOTIDE SEQUENCE</scope>
    <source>
        <strain evidence="2">JGD-17</strain>
    </source>
</reference>
<organism evidence="2 3">
    <name type="scientific">Flagellimonas ochracea</name>
    <dbReference type="NCBI Taxonomy" id="2696472"/>
    <lineage>
        <taxon>Bacteria</taxon>
        <taxon>Pseudomonadati</taxon>
        <taxon>Bacteroidota</taxon>
        <taxon>Flavobacteriia</taxon>
        <taxon>Flavobacteriales</taxon>
        <taxon>Flavobacteriaceae</taxon>
        <taxon>Flagellimonas</taxon>
    </lineage>
</organism>
<dbReference type="EMBL" id="JAAABI010000003">
    <property type="protein sequence ID" value="NAY92350.1"/>
    <property type="molecule type" value="Genomic_DNA"/>
</dbReference>
<sequence length="649" mass="74580">MTKNITIIVIAMFTMFPLQAQNFKFGKITKEELKEQFYTKDSSAPAAYLLKKRNSYYRYAKGSGLQLITEIHKRIKIYNTEGFDYASETINLYENSGGSDESATKIKGYAYTLEGDEIVKTKLEKEDIFKSKYSKNRNQIKFTMPNVKAGSVVEYEYSIISPFVQSIDEFVFQHSIPIKRLEAKMKILEYFKFNQRQKGFLALNPETKKYMDTSLGLMVSEMLYNLNDIPALKEEKFVSNIKNFRAGVKFEIVSLEIPGSTHKVYSKTWDDVVKTIYQSSSFGDAITRNGYFKDELDLEIEGLINPEEKIEKILEFVKKKVKWNSYRGFGTYEGTKKAFKEGTGNSADINLMLVSMLKYAKVTAHPVLVSTRDHGVPMFPTLEGYNYVLAAAKVGNEYCLLDATNTFSTIDVLPTRALNWYGRMVSEGGNSEIVDLMPKKKSTDIVMMSVDLNEDGSIIAKYRQQYNKNNAYLFRNIFNKGSQESFLEELEKEQGQIEISEYQLKNNYDLDKPIVQSFQFFKEDAFESIGGKLYFSPMFHLCSTESPFKSDKREFPVDYGYPWEDKYLITINLPDGYKVESLPEPVAMALPENLGTFRYNISSNPKTINLRASISMNSAVIPSHHYISLKEFYRQIVEKETEKVVLSKI</sequence>
<gene>
    <name evidence="2" type="ORF">GTQ34_10500</name>
</gene>
<evidence type="ECO:0000313" key="2">
    <source>
        <dbReference type="EMBL" id="NAY92350.1"/>
    </source>
</evidence>
<evidence type="ECO:0000313" key="3">
    <source>
        <dbReference type="Proteomes" id="UP000667650"/>
    </source>
</evidence>
<dbReference type="Gene3D" id="2.60.40.3140">
    <property type="match status" value="1"/>
</dbReference>
<dbReference type="Gene3D" id="2.60.120.1130">
    <property type="match status" value="1"/>
</dbReference>
<dbReference type="Gene3D" id="3.10.620.30">
    <property type="match status" value="1"/>
</dbReference>
<proteinExistence type="predicted"/>
<accession>A0A964WXS3</accession>
<dbReference type="RefSeq" id="WP_166523774.1">
    <property type="nucleotide sequence ID" value="NZ_JAAABI010000003.1"/>
</dbReference>